<dbReference type="InterPro" id="IPR036047">
    <property type="entry name" value="F-box-like_dom_sf"/>
</dbReference>
<dbReference type="Proteomes" id="UP000184356">
    <property type="component" value="Unassembled WGS sequence"/>
</dbReference>
<dbReference type="RefSeq" id="XP_040705563.1">
    <property type="nucleotide sequence ID" value="XM_040851526.1"/>
</dbReference>
<evidence type="ECO:0000313" key="3">
    <source>
        <dbReference type="Proteomes" id="UP000184356"/>
    </source>
</evidence>
<dbReference type="GeneID" id="63767599"/>
<name>A0A1L9TQQ2_9EURO</name>
<accession>A0A1L9TQQ2</accession>
<reference evidence="3" key="1">
    <citation type="journal article" date="2017" name="Genome Biol.">
        <title>Comparative genomics reveals high biological diversity and specific adaptations in the industrially and medically important fungal genus Aspergillus.</title>
        <authorList>
            <person name="de Vries R.P."/>
            <person name="Riley R."/>
            <person name="Wiebenga A."/>
            <person name="Aguilar-Osorio G."/>
            <person name="Amillis S."/>
            <person name="Uchima C.A."/>
            <person name="Anderluh G."/>
            <person name="Asadollahi M."/>
            <person name="Askin M."/>
            <person name="Barry K."/>
            <person name="Battaglia E."/>
            <person name="Bayram O."/>
            <person name="Benocci T."/>
            <person name="Braus-Stromeyer S.A."/>
            <person name="Caldana C."/>
            <person name="Canovas D."/>
            <person name="Cerqueira G.C."/>
            <person name="Chen F."/>
            <person name="Chen W."/>
            <person name="Choi C."/>
            <person name="Clum A."/>
            <person name="Dos Santos R.A."/>
            <person name="Damasio A.R."/>
            <person name="Diallinas G."/>
            <person name="Emri T."/>
            <person name="Fekete E."/>
            <person name="Flipphi M."/>
            <person name="Freyberg S."/>
            <person name="Gallo A."/>
            <person name="Gournas C."/>
            <person name="Habgood R."/>
            <person name="Hainaut M."/>
            <person name="Harispe M.L."/>
            <person name="Henrissat B."/>
            <person name="Hilden K.S."/>
            <person name="Hope R."/>
            <person name="Hossain A."/>
            <person name="Karabika E."/>
            <person name="Karaffa L."/>
            <person name="Karanyi Z."/>
            <person name="Krasevec N."/>
            <person name="Kuo A."/>
            <person name="Kusch H."/>
            <person name="LaButti K."/>
            <person name="Lagendijk E.L."/>
            <person name="Lapidus A."/>
            <person name="Levasseur A."/>
            <person name="Lindquist E."/>
            <person name="Lipzen A."/>
            <person name="Logrieco A.F."/>
            <person name="MacCabe A."/>
            <person name="Maekelae M.R."/>
            <person name="Malavazi I."/>
            <person name="Melin P."/>
            <person name="Meyer V."/>
            <person name="Mielnichuk N."/>
            <person name="Miskei M."/>
            <person name="Molnar A.P."/>
            <person name="Mule G."/>
            <person name="Ngan C.Y."/>
            <person name="Orejas M."/>
            <person name="Orosz E."/>
            <person name="Ouedraogo J.P."/>
            <person name="Overkamp K.M."/>
            <person name="Park H.-S."/>
            <person name="Perrone G."/>
            <person name="Piumi F."/>
            <person name="Punt P.J."/>
            <person name="Ram A.F."/>
            <person name="Ramon A."/>
            <person name="Rauscher S."/>
            <person name="Record E."/>
            <person name="Riano-Pachon D.M."/>
            <person name="Robert V."/>
            <person name="Roehrig J."/>
            <person name="Ruller R."/>
            <person name="Salamov A."/>
            <person name="Salih N.S."/>
            <person name="Samson R.A."/>
            <person name="Sandor E."/>
            <person name="Sanguinetti M."/>
            <person name="Schuetze T."/>
            <person name="Sepcic K."/>
            <person name="Shelest E."/>
            <person name="Sherlock G."/>
            <person name="Sophianopoulou V."/>
            <person name="Squina F.M."/>
            <person name="Sun H."/>
            <person name="Susca A."/>
            <person name="Todd R.B."/>
            <person name="Tsang A."/>
            <person name="Unkles S.E."/>
            <person name="van de Wiele N."/>
            <person name="van Rossen-Uffink D."/>
            <person name="Oliveira J.V."/>
            <person name="Vesth T.C."/>
            <person name="Visser J."/>
            <person name="Yu J.-H."/>
            <person name="Zhou M."/>
            <person name="Andersen M.R."/>
            <person name="Archer D.B."/>
            <person name="Baker S.E."/>
            <person name="Benoit I."/>
            <person name="Brakhage A.A."/>
            <person name="Braus G.H."/>
            <person name="Fischer R."/>
            <person name="Frisvad J.C."/>
            <person name="Goldman G.H."/>
            <person name="Houbraken J."/>
            <person name="Oakley B."/>
            <person name="Pocsi I."/>
            <person name="Scazzocchio C."/>
            <person name="Seiboth B."/>
            <person name="vanKuyk P.A."/>
            <person name="Wortman J."/>
            <person name="Dyer P.S."/>
            <person name="Grigoriev I.V."/>
        </authorList>
    </citation>
    <scope>NUCLEOTIDE SEQUENCE [LARGE SCALE GENOMIC DNA]</scope>
    <source>
        <strain evidence="3">CBS 593.65</strain>
    </source>
</reference>
<dbReference type="InterPro" id="IPR001810">
    <property type="entry name" value="F-box_dom"/>
</dbReference>
<gene>
    <name evidence="2" type="ORF">ASPSYDRAFT_85460</name>
</gene>
<dbReference type="InterPro" id="IPR046676">
    <property type="entry name" value="DUF6546"/>
</dbReference>
<dbReference type="SMART" id="SM00256">
    <property type="entry name" value="FBOX"/>
    <property type="match status" value="1"/>
</dbReference>
<dbReference type="SUPFAM" id="SSF81383">
    <property type="entry name" value="F-box domain"/>
    <property type="match status" value="1"/>
</dbReference>
<organism evidence="2 3">
    <name type="scientific">Aspergillus sydowii CBS 593.65</name>
    <dbReference type="NCBI Taxonomy" id="1036612"/>
    <lineage>
        <taxon>Eukaryota</taxon>
        <taxon>Fungi</taxon>
        <taxon>Dikarya</taxon>
        <taxon>Ascomycota</taxon>
        <taxon>Pezizomycotina</taxon>
        <taxon>Eurotiomycetes</taxon>
        <taxon>Eurotiomycetidae</taxon>
        <taxon>Eurotiales</taxon>
        <taxon>Aspergillaceae</taxon>
        <taxon>Aspergillus</taxon>
        <taxon>Aspergillus subgen. Nidulantes</taxon>
    </lineage>
</organism>
<dbReference type="EMBL" id="KV878583">
    <property type="protein sequence ID" value="OJJ61757.1"/>
    <property type="molecule type" value="Genomic_DNA"/>
</dbReference>
<evidence type="ECO:0000313" key="2">
    <source>
        <dbReference type="EMBL" id="OJJ61757.1"/>
    </source>
</evidence>
<feature type="domain" description="F-box" evidence="1">
    <location>
        <begin position="1"/>
        <end position="43"/>
    </location>
</feature>
<keyword evidence="3" id="KW-1185">Reference proteome</keyword>
<sequence length="483" mass="55284">MVTLPPELIKHVISYLDPNSLAPYASINRQWQALVENHIFNTLKVNTSRLADLQIIVRSRRCLAVRKINLTVTLPEYSVEERLQVETDEDRQRNNEAYTQTICTLFTILSSWPDECNIDLSIRNVSPRDWTEDPNRRLRRMRALKNPGKDILWWRYMASYVEILRPVDEIPIVHAISDLDIQRGKERNTTPTTVSKLISRLPRLSSIVADVSDNERKDAVLRDNLRYEFAISLAQWPASASLKCLDLTYPGEAPRDADYPPPKRSKPGADALSIALRQISTGLEFIDLQGLTIGPELFWPQRDSDSDVLPTWPNLTRFYLEYAAATPSGEWLFERDPRCPEYEFDRDSSNPNLRFFSPPMDDAPQDEFPDDYRTVPSPLLNKMYTAAALAAQRMPRLNRMHLVGQVQGGLNGVLRHGIMQCQMKHEFVYDRKEGQLGWVGSTPFPVSDETRDAWVKFAEMNSYDGSKLTLGNTVEDESIAPQT</sequence>
<dbReference type="Pfam" id="PF12937">
    <property type="entry name" value="F-box-like"/>
    <property type="match status" value="1"/>
</dbReference>
<dbReference type="VEuPathDB" id="FungiDB:ASPSYDRAFT_85460"/>
<dbReference type="PROSITE" id="PS50181">
    <property type="entry name" value="FBOX"/>
    <property type="match status" value="1"/>
</dbReference>
<dbReference type="AlphaFoldDB" id="A0A1L9TQQ2"/>
<evidence type="ECO:0000259" key="1">
    <source>
        <dbReference type="PROSITE" id="PS50181"/>
    </source>
</evidence>
<dbReference type="STRING" id="1036612.A0A1L9TQQ2"/>
<dbReference type="Gene3D" id="1.20.1280.50">
    <property type="match status" value="1"/>
</dbReference>
<proteinExistence type="predicted"/>
<dbReference type="OrthoDB" id="4449513at2759"/>
<protein>
    <recommendedName>
        <fullName evidence="1">F-box domain-containing protein</fullName>
    </recommendedName>
</protein>
<dbReference type="Pfam" id="PF20183">
    <property type="entry name" value="DUF6546"/>
    <property type="match status" value="1"/>
</dbReference>